<dbReference type="Pfam" id="PF02765">
    <property type="entry name" value="POT1"/>
    <property type="match status" value="1"/>
</dbReference>
<evidence type="ECO:0000256" key="8">
    <source>
        <dbReference type="ARBA" id="ARBA00023242"/>
    </source>
</evidence>
<evidence type="ECO:0000256" key="4">
    <source>
        <dbReference type="ARBA" id="ARBA00015253"/>
    </source>
</evidence>
<reference evidence="11 12" key="1">
    <citation type="submission" date="2017-03" db="EMBL/GenBank/DDBJ databases">
        <title>Genomes of endolithic fungi from Antarctica.</title>
        <authorList>
            <person name="Coleine C."/>
            <person name="Masonjones S."/>
            <person name="Stajich J.E."/>
        </authorList>
    </citation>
    <scope>NUCLEOTIDE SEQUENCE [LARGE SCALE GENOMIC DNA]</scope>
    <source>
        <strain evidence="11 12">CCFEE 6315</strain>
    </source>
</reference>
<feature type="domain" description="Telomeric single stranded DNA binding POT1/Cdc13" evidence="10">
    <location>
        <begin position="7"/>
        <end position="143"/>
    </location>
</feature>
<dbReference type="FunFam" id="2.40.50.140:FF:000303">
    <property type="entry name" value="Protection of telomeres protein 1"/>
    <property type="match status" value="1"/>
</dbReference>
<dbReference type="SMART" id="SM00976">
    <property type="entry name" value="Telo_bind"/>
    <property type="match status" value="1"/>
</dbReference>
<evidence type="ECO:0000256" key="7">
    <source>
        <dbReference type="ARBA" id="ARBA00023125"/>
    </source>
</evidence>
<evidence type="ECO:0000256" key="6">
    <source>
        <dbReference type="ARBA" id="ARBA00022895"/>
    </source>
</evidence>
<evidence type="ECO:0000313" key="11">
    <source>
        <dbReference type="EMBL" id="TKA29206.1"/>
    </source>
</evidence>
<evidence type="ECO:0000256" key="9">
    <source>
        <dbReference type="SAM" id="MobiDB-lite"/>
    </source>
</evidence>
<comment type="subcellular location">
    <subcellularLocation>
        <location evidence="2">Chromosome</location>
        <location evidence="2">Telomere</location>
    </subcellularLocation>
    <subcellularLocation>
        <location evidence="1">Nucleus</location>
    </subcellularLocation>
</comment>
<evidence type="ECO:0000256" key="5">
    <source>
        <dbReference type="ARBA" id="ARBA00022454"/>
    </source>
</evidence>
<dbReference type="GO" id="GO:0010521">
    <property type="term" value="F:telomerase inhibitor activity"/>
    <property type="evidence" value="ECO:0007669"/>
    <property type="project" value="TreeGrafter"/>
</dbReference>
<name>A0A4U0U444_9PEZI</name>
<dbReference type="Gene3D" id="2.40.50.140">
    <property type="entry name" value="Nucleic acid-binding proteins"/>
    <property type="match status" value="2"/>
</dbReference>
<keyword evidence="7" id="KW-0238">DNA-binding</keyword>
<dbReference type="InterPro" id="IPR011564">
    <property type="entry name" value="Telomer_end-bd_POT1/Cdc13"/>
</dbReference>
<comment type="similarity">
    <text evidence="3">Belongs to the telombin family.</text>
</comment>
<dbReference type="AlphaFoldDB" id="A0A4U0U444"/>
<evidence type="ECO:0000313" key="12">
    <source>
        <dbReference type="Proteomes" id="UP000308549"/>
    </source>
</evidence>
<dbReference type="SUPFAM" id="SSF50249">
    <property type="entry name" value="Nucleic acid-binding proteins"/>
    <property type="match status" value="2"/>
</dbReference>
<keyword evidence="8" id="KW-0539">Nucleus</keyword>
<feature type="region of interest" description="Disordered" evidence="9">
    <location>
        <begin position="375"/>
        <end position="440"/>
    </location>
</feature>
<dbReference type="EMBL" id="NAJL01000015">
    <property type="protein sequence ID" value="TKA29206.1"/>
    <property type="molecule type" value="Genomic_DNA"/>
</dbReference>
<dbReference type="Pfam" id="PF16686">
    <property type="entry name" value="POT1PC"/>
    <property type="match status" value="1"/>
</dbReference>
<dbReference type="PANTHER" id="PTHR14513:SF0">
    <property type="entry name" value="PROTECTION OF TELOMERES PROTEIN 1"/>
    <property type="match status" value="1"/>
</dbReference>
<keyword evidence="6" id="KW-0779">Telomere</keyword>
<accession>A0A4U0U444</accession>
<gene>
    <name evidence="11" type="ORF">B0A50_03716</name>
</gene>
<dbReference type="Proteomes" id="UP000308549">
    <property type="component" value="Unassembled WGS sequence"/>
</dbReference>
<dbReference type="InterPro" id="IPR012340">
    <property type="entry name" value="NA-bd_OB-fold"/>
</dbReference>
<dbReference type="OrthoDB" id="2186770at2759"/>
<evidence type="ECO:0000256" key="1">
    <source>
        <dbReference type="ARBA" id="ARBA00004123"/>
    </source>
</evidence>
<proteinExistence type="inferred from homology"/>
<dbReference type="GO" id="GO:0016233">
    <property type="term" value="P:telomere capping"/>
    <property type="evidence" value="ECO:0007669"/>
    <property type="project" value="TreeGrafter"/>
</dbReference>
<dbReference type="PANTHER" id="PTHR14513">
    <property type="entry name" value="PROTECTION OF TELOMERES 1"/>
    <property type="match status" value="1"/>
</dbReference>
<evidence type="ECO:0000259" key="10">
    <source>
        <dbReference type="SMART" id="SM00976"/>
    </source>
</evidence>
<dbReference type="GO" id="GO:0000783">
    <property type="term" value="C:nuclear telomere cap complex"/>
    <property type="evidence" value="ECO:0007669"/>
    <property type="project" value="TreeGrafter"/>
</dbReference>
<keyword evidence="12" id="KW-1185">Reference proteome</keyword>
<evidence type="ECO:0000256" key="3">
    <source>
        <dbReference type="ARBA" id="ARBA00008442"/>
    </source>
</evidence>
<protein>
    <recommendedName>
        <fullName evidence="4">Protection of telomeres protein 1</fullName>
    </recommendedName>
</protein>
<dbReference type="GO" id="GO:0032210">
    <property type="term" value="P:regulation of telomere maintenance via telomerase"/>
    <property type="evidence" value="ECO:0007669"/>
    <property type="project" value="TreeGrafter"/>
</dbReference>
<comment type="caution">
    <text evidence="11">The sequence shown here is derived from an EMBL/GenBank/DDBJ whole genome shotgun (WGS) entry which is preliminary data.</text>
</comment>
<keyword evidence="5" id="KW-0158">Chromosome</keyword>
<dbReference type="GO" id="GO:0098505">
    <property type="term" value="F:G-rich strand telomeric DNA binding"/>
    <property type="evidence" value="ECO:0007669"/>
    <property type="project" value="TreeGrafter"/>
</dbReference>
<dbReference type="InterPro" id="IPR032042">
    <property type="entry name" value="POT1PC"/>
</dbReference>
<feature type="region of interest" description="Disordered" evidence="9">
    <location>
        <begin position="172"/>
        <end position="191"/>
    </location>
</feature>
<feature type="compositionally biased region" description="Basic and acidic residues" evidence="9">
    <location>
        <begin position="392"/>
        <end position="425"/>
    </location>
</feature>
<evidence type="ECO:0000256" key="2">
    <source>
        <dbReference type="ARBA" id="ARBA00004574"/>
    </source>
</evidence>
<dbReference type="CDD" id="cd04497">
    <property type="entry name" value="hPOT1_OB1_like"/>
    <property type="match status" value="1"/>
</dbReference>
<sequence length="654" mass="74219">MALPPGFVDLATAYTAAVNTFVNIMGIVVDVMPPSMTKNNEHMFTFKLLDPAFRDSLPGNQLQGLTVRFFRSDPSKLPKIRDLGDAVLLRKVKMTKFSQQVLAISNFQTEWQVFPARSIPDPGYSIAFHGGDRLNSLGVPQDIERLSLVEQAYVIHLKSEMGHSVQAAAATATGLSKKRESSPLPKDGVPAAKKARQASAFGEKFMLVEELRHKKFANICVQVVKKFSTQFGNCELYVTDYTENKDVFYYAPPEDDPDSTRDGDEFGYNQPQSKAWRGPWGHLVLKVTLVDPHAQFANDSVSEGDFVLMQNVKIKVGTYSANPHLEGDMWPDSWNPNRVQISKLSKAQEHLLELQELKGRKKTYWKARLAKEAQLKGHATVEKAQKARMKEKRAEKRQIKQQKKEARQEKEASHANGRKDNDKANDTIQKTGATNPHIRCGNSEVPLISLRNIIDPDNFRHKARIDGQQTTLPFINAKYRTQVRVVGFEPPNLEDFAVPALPDPERELSPIDMEWTQATPGYEWFFSLLLEDAGPRTGKAGGKERERLWVYLTHQDAQYLLGCDMDDPQDLRRSPSLLAKLREKLYVLWGNLEEMQQSQQQQQQQQQGEDGLSNRAFECCVLEYGVEMDEEDEGRELVPWGWKRLFRLCGTTIL</sequence>
<feature type="compositionally biased region" description="Basic and acidic residues" evidence="9">
    <location>
        <begin position="375"/>
        <end position="385"/>
    </location>
</feature>
<dbReference type="InterPro" id="IPR028389">
    <property type="entry name" value="POT1"/>
</dbReference>
<organism evidence="11 12">
    <name type="scientific">Salinomyces thailandicus</name>
    <dbReference type="NCBI Taxonomy" id="706561"/>
    <lineage>
        <taxon>Eukaryota</taxon>
        <taxon>Fungi</taxon>
        <taxon>Dikarya</taxon>
        <taxon>Ascomycota</taxon>
        <taxon>Pezizomycotina</taxon>
        <taxon>Dothideomycetes</taxon>
        <taxon>Dothideomycetidae</taxon>
        <taxon>Mycosphaerellales</taxon>
        <taxon>Teratosphaeriaceae</taxon>
        <taxon>Salinomyces</taxon>
    </lineage>
</organism>